<evidence type="ECO:0000313" key="4">
    <source>
        <dbReference type="EMBL" id="OLO48186.1"/>
    </source>
</evidence>
<reference evidence="4 5" key="1">
    <citation type="submission" date="2016-12" db="EMBL/GenBank/DDBJ databases">
        <title>Genomic comparison of strains in the 'Actinomyces naeslundii' group.</title>
        <authorList>
            <person name="Mughal S.R."/>
            <person name="Do T."/>
            <person name="Gilbert S.C."/>
            <person name="Witherden E.A."/>
            <person name="Didelot X."/>
            <person name="Beighton D."/>
        </authorList>
    </citation>
    <scope>NUCLEOTIDE SEQUENCE [LARGE SCALE GENOMIC DNA]</scope>
    <source>
        <strain evidence="4 5">R21091</strain>
    </source>
</reference>
<dbReference type="EMBL" id="MSKK01000008">
    <property type="protein sequence ID" value="OLO48186.1"/>
    <property type="molecule type" value="Genomic_DNA"/>
</dbReference>
<dbReference type="Pfam" id="PF11203">
    <property type="entry name" value="EccE"/>
    <property type="match status" value="1"/>
</dbReference>
<organism evidence="4 5">
    <name type="scientific">Actinomyces oris</name>
    <dbReference type="NCBI Taxonomy" id="544580"/>
    <lineage>
        <taxon>Bacteria</taxon>
        <taxon>Bacillati</taxon>
        <taxon>Actinomycetota</taxon>
        <taxon>Actinomycetes</taxon>
        <taxon>Actinomycetales</taxon>
        <taxon>Actinomycetaceae</taxon>
        <taxon>Actinomyces</taxon>
    </lineage>
</organism>
<evidence type="ECO:0000259" key="3">
    <source>
        <dbReference type="Pfam" id="PF11203"/>
    </source>
</evidence>
<proteinExistence type="predicted"/>
<dbReference type="InterPro" id="IPR049978">
    <property type="entry name" value="SCO6880-like"/>
</dbReference>
<feature type="region of interest" description="Disordered" evidence="1">
    <location>
        <begin position="364"/>
        <end position="385"/>
    </location>
</feature>
<evidence type="ECO:0000256" key="2">
    <source>
        <dbReference type="SAM" id="Phobius"/>
    </source>
</evidence>
<accession>A0A1Q8VJB8</accession>
<dbReference type="NCBIfam" id="NF042935">
    <property type="entry name" value="SCO6880_fam"/>
    <property type="match status" value="1"/>
</dbReference>
<keyword evidence="2" id="KW-1133">Transmembrane helix</keyword>
<name>A0A1Q8VJB8_9ACTO</name>
<comment type="caution">
    <text evidence="4">The sequence shown here is derived from an EMBL/GenBank/DDBJ whole genome shotgun (WGS) entry which is preliminary data.</text>
</comment>
<feature type="transmembrane region" description="Helical" evidence="2">
    <location>
        <begin position="33"/>
        <end position="54"/>
    </location>
</feature>
<keyword evidence="2" id="KW-0472">Membrane</keyword>
<sequence>MFLGLSFRAMMCVIAAVGVAVFATPVFGGFRGLAITAPVWLPLLVLGLWPVAYIDGRAIDWLPIGVSHLIRRATRQHQYRAKVWRTRPEGTLGLPGNRARLEMLVDEVSGAVMVLDRRKKTLAVTAAVQGSSFLLDETADQNAKGNGYGRLLSVVGSTEGIKRIQVRTRSTADVGADIHRYWAQNRAQMNLDHPVQASYRELLAWSGTFMERHEATITIVLDLEKVKKSVRAYGGGKTGAAALMRQRMSTLEQQLDSAGLTLRGWLTKDDLATIVRCAYDPAAATRLQAHPEQVEDLEDAGPMAVDPDWTQVRTDSGFHKVMRIAKWSREKSAIGFLEKVLLVSGIVVTASFIYSPVPSSKAVKDAQREGSREVEAHDDRRRLGRGSTVVNQTDHAQAVEHLADLNRGFVDFDHAVLLTVSAPTKEALAKGVEDVRGAARAVMADPRTVIAQQDELFEAAVLPLGLGVR</sequence>
<dbReference type="InterPro" id="IPR050051">
    <property type="entry name" value="EccE_dom"/>
</dbReference>
<evidence type="ECO:0000313" key="5">
    <source>
        <dbReference type="Proteomes" id="UP000186471"/>
    </source>
</evidence>
<feature type="domain" description="Type VII secretion system protein EccE" evidence="3">
    <location>
        <begin position="211"/>
        <end position="319"/>
    </location>
</feature>
<feature type="compositionally biased region" description="Basic and acidic residues" evidence="1">
    <location>
        <begin position="364"/>
        <end position="381"/>
    </location>
</feature>
<evidence type="ECO:0000256" key="1">
    <source>
        <dbReference type="SAM" id="MobiDB-lite"/>
    </source>
</evidence>
<dbReference type="AlphaFoldDB" id="A0A1Q8VJB8"/>
<keyword evidence="2" id="KW-0812">Transmembrane</keyword>
<dbReference type="Proteomes" id="UP000186471">
    <property type="component" value="Unassembled WGS sequence"/>
</dbReference>
<gene>
    <name evidence="4" type="ORF">BKH31_02860</name>
</gene>
<protein>
    <recommendedName>
        <fullName evidence="3">Type VII secretion system protein EccE domain-containing protein</fullName>
    </recommendedName>
</protein>